<proteinExistence type="predicted"/>
<organism evidence="1 2">
    <name type="scientific">Parelaphostrongylus tenuis</name>
    <name type="common">Meningeal worm</name>
    <dbReference type="NCBI Taxonomy" id="148309"/>
    <lineage>
        <taxon>Eukaryota</taxon>
        <taxon>Metazoa</taxon>
        <taxon>Ecdysozoa</taxon>
        <taxon>Nematoda</taxon>
        <taxon>Chromadorea</taxon>
        <taxon>Rhabditida</taxon>
        <taxon>Rhabditina</taxon>
        <taxon>Rhabditomorpha</taxon>
        <taxon>Strongyloidea</taxon>
        <taxon>Metastrongylidae</taxon>
        <taxon>Parelaphostrongylus</taxon>
    </lineage>
</organism>
<gene>
    <name evidence="1" type="ORF">KIN20_028456</name>
</gene>
<evidence type="ECO:0000313" key="2">
    <source>
        <dbReference type="Proteomes" id="UP001196413"/>
    </source>
</evidence>
<sequence length="99" mass="11686">MAQLCFKDNKTDTQDFEDSLPFHKLVKLIEVLSNQQKQLENNSVCAKWLKWKMNKGEVGMNCEQPDSSMLSKTRSRRNVSRTTKVHLEKLMVWLTQEER</sequence>
<comment type="caution">
    <text evidence="1">The sequence shown here is derived from an EMBL/GenBank/DDBJ whole genome shotgun (WGS) entry which is preliminary data.</text>
</comment>
<dbReference type="AlphaFoldDB" id="A0AAD5R136"/>
<dbReference type="Proteomes" id="UP001196413">
    <property type="component" value="Unassembled WGS sequence"/>
</dbReference>
<name>A0AAD5R136_PARTN</name>
<accession>A0AAD5R136</accession>
<protein>
    <submittedName>
        <fullName evidence="1">Uncharacterized protein</fullName>
    </submittedName>
</protein>
<evidence type="ECO:0000313" key="1">
    <source>
        <dbReference type="EMBL" id="KAJ1367524.1"/>
    </source>
</evidence>
<keyword evidence="2" id="KW-1185">Reference proteome</keyword>
<reference evidence="1" key="1">
    <citation type="submission" date="2021-06" db="EMBL/GenBank/DDBJ databases">
        <title>Parelaphostrongylus tenuis whole genome reference sequence.</title>
        <authorList>
            <person name="Garwood T.J."/>
            <person name="Larsen P.A."/>
            <person name="Fountain-Jones N.M."/>
            <person name="Garbe J.R."/>
            <person name="Macchietto M.G."/>
            <person name="Kania S.A."/>
            <person name="Gerhold R.W."/>
            <person name="Richards J.E."/>
            <person name="Wolf T.M."/>
        </authorList>
    </citation>
    <scope>NUCLEOTIDE SEQUENCE</scope>
    <source>
        <strain evidence="1">MNPRO001-30</strain>
        <tissue evidence="1">Meninges</tissue>
    </source>
</reference>
<dbReference type="EMBL" id="JAHQIW010005937">
    <property type="protein sequence ID" value="KAJ1367524.1"/>
    <property type="molecule type" value="Genomic_DNA"/>
</dbReference>